<accession>A0A1F5Z485</accession>
<evidence type="ECO:0000313" key="1">
    <source>
        <dbReference type="EMBL" id="OGG07260.1"/>
    </source>
</evidence>
<gene>
    <name evidence="1" type="ORF">A2872_01490</name>
</gene>
<dbReference type="AlphaFoldDB" id="A0A1F5Z485"/>
<sequence>MQHPPILAFNPTPINYLVDKIKTKRENWHMAPALLHEQQDHLTGNVRPLITAHISNLGEELIWHALIKTYQCRDCQAIQDMVATTQPRLLFSQWREFESEVSGLNQLTQKWHPSRYLAMTP</sequence>
<comment type="caution">
    <text evidence="1">The sequence shown here is derived from an EMBL/GenBank/DDBJ whole genome shotgun (WGS) entry which is preliminary data.</text>
</comment>
<name>A0A1F5Z485_9BACT</name>
<reference evidence="1 2" key="1">
    <citation type="journal article" date="2016" name="Nat. Commun.">
        <title>Thousands of microbial genomes shed light on interconnected biogeochemical processes in an aquifer system.</title>
        <authorList>
            <person name="Anantharaman K."/>
            <person name="Brown C.T."/>
            <person name="Hug L.A."/>
            <person name="Sharon I."/>
            <person name="Castelle C.J."/>
            <person name="Probst A.J."/>
            <person name="Thomas B.C."/>
            <person name="Singh A."/>
            <person name="Wilkins M.J."/>
            <person name="Karaoz U."/>
            <person name="Brodie E.L."/>
            <person name="Williams K.H."/>
            <person name="Hubbard S.S."/>
            <person name="Banfield J.F."/>
        </authorList>
    </citation>
    <scope>NUCLEOTIDE SEQUENCE [LARGE SCALE GENOMIC DNA]</scope>
</reference>
<dbReference type="Proteomes" id="UP000178681">
    <property type="component" value="Unassembled WGS sequence"/>
</dbReference>
<dbReference type="EMBL" id="MFJG01000009">
    <property type="protein sequence ID" value="OGG07260.1"/>
    <property type="molecule type" value="Genomic_DNA"/>
</dbReference>
<evidence type="ECO:0000313" key="2">
    <source>
        <dbReference type="Proteomes" id="UP000178681"/>
    </source>
</evidence>
<protein>
    <submittedName>
        <fullName evidence="1">Uncharacterized protein</fullName>
    </submittedName>
</protein>
<organism evidence="1 2">
    <name type="scientific">Candidatus Gottesmanbacteria bacterium RIFCSPHIGHO2_01_FULL_42_12</name>
    <dbReference type="NCBI Taxonomy" id="1798377"/>
    <lineage>
        <taxon>Bacteria</taxon>
        <taxon>Candidatus Gottesmaniibacteriota</taxon>
    </lineage>
</organism>
<proteinExistence type="predicted"/>